<evidence type="ECO:0000256" key="1">
    <source>
        <dbReference type="SAM" id="Coils"/>
    </source>
</evidence>
<organism evidence="2 3">
    <name type="scientific">Naumovozyma castellii</name>
    <name type="common">Yeast</name>
    <name type="synonym">Saccharomyces castellii</name>
    <dbReference type="NCBI Taxonomy" id="27288"/>
    <lineage>
        <taxon>Eukaryota</taxon>
        <taxon>Fungi</taxon>
        <taxon>Dikarya</taxon>
        <taxon>Ascomycota</taxon>
        <taxon>Saccharomycotina</taxon>
        <taxon>Saccharomycetes</taxon>
        <taxon>Saccharomycetales</taxon>
        <taxon>Saccharomycetaceae</taxon>
        <taxon>Naumovozyma</taxon>
    </lineage>
</organism>
<gene>
    <name evidence="2" type="primary">NCAS0J01210</name>
    <name evidence="2" type="ordered locus">NCAS_0J01210</name>
</gene>
<dbReference type="InterPro" id="IPR040939">
    <property type="entry name" value="Vps38"/>
</dbReference>
<evidence type="ECO:0000313" key="2">
    <source>
        <dbReference type="EMBL" id="CCC72100.1"/>
    </source>
</evidence>
<dbReference type="RefSeq" id="XP_003678438.1">
    <property type="nucleotide sequence ID" value="XM_003678390.1"/>
</dbReference>
<dbReference type="GO" id="GO:0051365">
    <property type="term" value="P:cellular response to potassium ion starvation"/>
    <property type="evidence" value="ECO:0007669"/>
    <property type="project" value="EnsemblFungi"/>
</dbReference>
<dbReference type="Proteomes" id="UP000001640">
    <property type="component" value="Chromosome 10"/>
</dbReference>
<reference evidence="2 3" key="1">
    <citation type="journal article" date="2011" name="Proc. Natl. Acad. Sci. U.S.A.">
        <title>Evolutionary erosion of yeast sex chromosomes by mating-type switching accidents.</title>
        <authorList>
            <person name="Gordon J.L."/>
            <person name="Armisen D."/>
            <person name="Proux-Wera E."/>
            <person name="Oheigeartaigh S.S."/>
            <person name="Byrne K.P."/>
            <person name="Wolfe K.H."/>
        </authorList>
    </citation>
    <scope>NUCLEOTIDE SEQUENCE [LARGE SCALE GENOMIC DNA]</scope>
    <source>
        <strain evidence="3">ATCC 76901 / BCRC 22586 / CBS 4309 / NBRC 1992 / NRRL Y-12630</strain>
    </source>
</reference>
<dbReference type="GO" id="GO:0046854">
    <property type="term" value="P:phosphatidylinositol phosphate biosynthetic process"/>
    <property type="evidence" value="ECO:0007669"/>
    <property type="project" value="EnsemblFungi"/>
</dbReference>
<accession>G0VKR2</accession>
<dbReference type="InParanoid" id="G0VKR2"/>
<keyword evidence="1" id="KW-0175">Coiled coil</keyword>
<dbReference type="AlphaFoldDB" id="G0VKR2"/>
<dbReference type="GeneID" id="96905797"/>
<feature type="coiled-coil region" evidence="1">
    <location>
        <begin position="226"/>
        <end position="253"/>
    </location>
</feature>
<dbReference type="Pfam" id="PF17649">
    <property type="entry name" value="VPS38"/>
    <property type="match status" value="1"/>
</dbReference>
<keyword evidence="3" id="KW-1185">Reference proteome</keyword>
<dbReference type="GO" id="GO:0045324">
    <property type="term" value="P:late endosome to vacuole transport"/>
    <property type="evidence" value="ECO:0007669"/>
    <property type="project" value="EnsemblFungi"/>
</dbReference>
<dbReference type="HOGENOM" id="CLU_050916_0_0_1"/>
<proteinExistence type="predicted"/>
<protein>
    <submittedName>
        <fullName evidence="2">Uncharacterized protein</fullName>
    </submittedName>
</protein>
<dbReference type="OrthoDB" id="4069826at2759"/>
<dbReference type="GO" id="GO:0034272">
    <property type="term" value="C:phosphatidylinositol 3-kinase complex, class III, type II"/>
    <property type="evidence" value="ECO:0007669"/>
    <property type="project" value="EnsemblFungi"/>
</dbReference>
<sequence>MAPYLIHRRLRHIRSISIHNLSLFENDSPYAKEHTIFHPIPCFISIQTLKKDVLYVSEIQSGSMQNIKFNELPLNGNSLSHITLNIHVEIPDKLLNQKDDGQEKASWCTLRSLYIDLNALKPVNINDTSIRSLNTPSLEMADGTYIMQGVKTKKAVFFDQPHKRKISEPNMKRSFTFNSLLKMNKMLEYLARISEELQLTSAQLEKQMGVTARKPSWHTTQLQIYKDQLNESLSTKRIKIKRLKRSIEEESDDIIKPLTEGTDNRSKDEYGSTFSNLIQIRTQLERIKIKKLFQLLCIFQNTQLFSSDDEMVTLDKTKLTPTSIYEGITLSVIKKSTLQKLELGTEDDYTFFNARLGYYLLFIYVIANKIYKISLPHSLHYCGSTSIINYERPLHLVNSKNRKILKETEDAIDYFNKDILQTIQYLEHHYLI</sequence>
<dbReference type="EMBL" id="HE576761">
    <property type="protein sequence ID" value="CCC72100.1"/>
    <property type="molecule type" value="Genomic_DNA"/>
</dbReference>
<dbReference type="KEGG" id="ncs:NCAS_0J01210"/>
<dbReference type="STRING" id="1064592.G0VKR2"/>
<dbReference type="FunCoup" id="G0VKR2">
    <property type="interactions" value="43"/>
</dbReference>
<evidence type="ECO:0000313" key="3">
    <source>
        <dbReference type="Proteomes" id="UP000001640"/>
    </source>
</evidence>
<name>G0VKR2_NAUCA</name>
<dbReference type="eggNOG" id="ENOG502RY42">
    <property type="taxonomic scope" value="Eukaryota"/>
</dbReference>
<dbReference type="GO" id="GO:0016236">
    <property type="term" value="P:macroautophagy"/>
    <property type="evidence" value="ECO:0007669"/>
    <property type="project" value="EnsemblFungi"/>
</dbReference>
<reference key="2">
    <citation type="submission" date="2011-08" db="EMBL/GenBank/DDBJ databases">
        <title>Genome sequence of Naumovozyma castellii.</title>
        <authorList>
            <person name="Gordon J.L."/>
            <person name="Armisen D."/>
            <person name="Proux-Wera E."/>
            <person name="OhEigeartaigh S.S."/>
            <person name="Byrne K.P."/>
            <person name="Wolfe K.H."/>
        </authorList>
    </citation>
    <scope>NUCLEOTIDE SEQUENCE</scope>
    <source>
        <strain>Type strain:CBS 4309</strain>
    </source>
</reference>
<dbReference type="OMA" id="AFNENIM"/>